<protein>
    <submittedName>
        <fullName evidence="1">Uncharacterized protein</fullName>
    </submittedName>
</protein>
<evidence type="ECO:0000313" key="2">
    <source>
        <dbReference type="Proteomes" id="UP000012174"/>
    </source>
</evidence>
<reference evidence="2" key="1">
    <citation type="journal article" date="2013" name="Genome Announc.">
        <title>Draft genome sequence of the grapevine dieback fungus Eutypa lata UCR-EL1.</title>
        <authorList>
            <person name="Blanco-Ulate B."/>
            <person name="Rolshausen P.E."/>
            <person name="Cantu D."/>
        </authorList>
    </citation>
    <scope>NUCLEOTIDE SEQUENCE [LARGE SCALE GENOMIC DNA]</scope>
    <source>
        <strain evidence="2">UCR-EL1</strain>
    </source>
</reference>
<gene>
    <name evidence="1" type="ORF">UCREL1_1271</name>
</gene>
<dbReference type="KEGG" id="ela:UCREL1_1271"/>
<keyword evidence="2" id="KW-1185">Reference proteome</keyword>
<sequence>MKLVKTLVTGAAFRSLSFGRESVKEDYKKLELEKPLNWIASSRLFPANVIAGFNSELSQYDAEGWADYILGQCKQFSACTSTSSFQATNSGSGGRFWFGYVFRGGPTTTEDYEREEGVEDSIIYTMSYDDDDGLHVQGADL</sequence>
<dbReference type="HOGENOM" id="CLU_151421_0_0_1"/>
<dbReference type="OMA" id="YEEPDNG"/>
<organism evidence="1 2">
    <name type="scientific">Eutypa lata (strain UCR-EL1)</name>
    <name type="common">Grapevine dieback disease fungus</name>
    <name type="synonym">Eutypa armeniacae</name>
    <dbReference type="NCBI Taxonomy" id="1287681"/>
    <lineage>
        <taxon>Eukaryota</taxon>
        <taxon>Fungi</taxon>
        <taxon>Dikarya</taxon>
        <taxon>Ascomycota</taxon>
        <taxon>Pezizomycotina</taxon>
        <taxon>Sordariomycetes</taxon>
        <taxon>Xylariomycetidae</taxon>
        <taxon>Xylariales</taxon>
        <taxon>Diatrypaceae</taxon>
        <taxon>Eutypa</taxon>
    </lineage>
</organism>
<name>M7SYJ1_EUTLA</name>
<dbReference type="OrthoDB" id="4175349at2759"/>
<dbReference type="Proteomes" id="UP000012174">
    <property type="component" value="Unassembled WGS sequence"/>
</dbReference>
<dbReference type="EMBL" id="KB705599">
    <property type="protein sequence ID" value="EMR71679.1"/>
    <property type="molecule type" value="Genomic_DNA"/>
</dbReference>
<proteinExistence type="predicted"/>
<accession>M7SYJ1</accession>
<evidence type="ECO:0000313" key="1">
    <source>
        <dbReference type="EMBL" id="EMR71679.1"/>
    </source>
</evidence>
<dbReference type="AlphaFoldDB" id="M7SYJ1"/>
<dbReference type="eggNOG" id="ENOG502SXDG">
    <property type="taxonomic scope" value="Eukaryota"/>
</dbReference>